<accession>A0ABV7MCY1</accession>
<gene>
    <name evidence="8" type="ORF">ACFONP_10845</name>
</gene>
<reference evidence="9" key="1">
    <citation type="journal article" date="2019" name="Int. J. Syst. Evol. Microbiol.">
        <title>The Global Catalogue of Microorganisms (GCM) 10K type strain sequencing project: providing services to taxonomists for standard genome sequencing and annotation.</title>
        <authorList>
            <consortium name="The Broad Institute Genomics Platform"/>
            <consortium name="The Broad Institute Genome Sequencing Center for Infectious Disease"/>
            <person name="Wu L."/>
            <person name="Ma J."/>
        </authorList>
    </citation>
    <scope>NUCLEOTIDE SEQUENCE [LARGE SCALE GENOMIC DNA]</scope>
    <source>
        <strain evidence="9">KCTC 22245</strain>
    </source>
</reference>
<dbReference type="PANTHER" id="PTHR30250">
    <property type="entry name" value="PST FAMILY PREDICTED COLANIC ACID TRANSPORTER"/>
    <property type="match status" value="1"/>
</dbReference>
<keyword evidence="3" id="KW-1003">Cell membrane</keyword>
<keyword evidence="4 7" id="KW-0812">Transmembrane</keyword>
<name>A0ABV7MCY1_9PROT</name>
<evidence type="ECO:0000256" key="4">
    <source>
        <dbReference type="ARBA" id="ARBA00022692"/>
    </source>
</evidence>
<feature type="transmembrane region" description="Helical" evidence="7">
    <location>
        <begin position="137"/>
        <end position="160"/>
    </location>
</feature>
<proteinExistence type="inferred from homology"/>
<dbReference type="RefSeq" id="WP_189575581.1">
    <property type="nucleotide sequence ID" value="NZ_BMXU01000002.1"/>
</dbReference>
<dbReference type="PANTHER" id="PTHR30250:SF10">
    <property type="entry name" value="LIPOPOLYSACCHARIDE BIOSYNTHESIS PROTEIN WZXC"/>
    <property type="match status" value="1"/>
</dbReference>
<dbReference type="Pfam" id="PF13440">
    <property type="entry name" value="Polysacc_synt_3"/>
    <property type="match status" value="1"/>
</dbReference>
<evidence type="ECO:0000256" key="2">
    <source>
        <dbReference type="ARBA" id="ARBA00007430"/>
    </source>
</evidence>
<feature type="transmembrane region" description="Helical" evidence="7">
    <location>
        <begin position="34"/>
        <end position="55"/>
    </location>
</feature>
<comment type="subcellular location">
    <subcellularLocation>
        <location evidence="1">Cell membrane</location>
        <topology evidence="1">Multi-pass membrane protein</topology>
    </subcellularLocation>
</comment>
<feature type="transmembrane region" description="Helical" evidence="7">
    <location>
        <begin position="99"/>
        <end position="125"/>
    </location>
</feature>
<evidence type="ECO:0000256" key="1">
    <source>
        <dbReference type="ARBA" id="ARBA00004651"/>
    </source>
</evidence>
<dbReference type="Proteomes" id="UP001595607">
    <property type="component" value="Unassembled WGS sequence"/>
</dbReference>
<dbReference type="InterPro" id="IPR050833">
    <property type="entry name" value="Poly_Biosynth_Transport"/>
</dbReference>
<evidence type="ECO:0000256" key="7">
    <source>
        <dbReference type="SAM" id="Phobius"/>
    </source>
</evidence>
<feature type="transmembrane region" description="Helical" evidence="7">
    <location>
        <begin position="355"/>
        <end position="374"/>
    </location>
</feature>
<evidence type="ECO:0000256" key="5">
    <source>
        <dbReference type="ARBA" id="ARBA00022989"/>
    </source>
</evidence>
<organism evidence="8 9">
    <name type="scientific">Parvularcula lutaonensis</name>
    <dbReference type="NCBI Taxonomy" id="491923"/>
    <lineage>
        <taxon>Bacteria</taxon>
        <taxon>Pseudomonadati</taxon>
        <taxon>Pseudomonadota</taxon>
        <taxon>Alphaproteobacteria</taxon>
        <taxon>Parvularculales</taxon>
        <taxon>Parvularculaceae</taxon>
        <taxon>Parvularcula</taxon>
    </lineage>
</organism>
<feature type="transmembrane region" description="Helical" evidence="7">
    <location>
        <begin position="323"/>
        <end position="343"/>
    </location>
</feature>
<evidence type="ECO:0000256" key="3">
    <source>
        <dbReference type="ARBA" id="ARBA00022475"/>
    </source>
</evidence>
<sequence>MIQRVQPYIVSHARRFLGQGAVGKAMRMSATASMWVAGTMAALTFLRLLSNLVLARLLDPLAFGVVAVAGTFVVAVRMLSDIGIQTSIVRSARGEDERFLRTIWTVQIIRSLFMAMALVVIAVILAFNRERFGPDSIYALDVTAFVVAAIGVQIVIDGLASPNKFVALRKLEQKRLSVVQIGSRFVDIPVMFTLAALGFGPWSLIIGQTVNSIVHAIASHTYFRGPKMALAWDRSAFREIFHFGKWLIPASIAQVVLLRGDQFIFSAGFTSLDFSLYVTAGIWVKAIAELVNKVINQVAFSAISRTMREDRPAVARVYKRFRIIAEIVVIGAFAALLIGHEWFFTVFYPPAFEPAAEFVPFMSMALLFLPYTILNQVSLSAGDSRSFMFIKIAAALAVIFLVPYVFDQFGKMPAVLTFAVIGAFMVPPSLWLASKHMKLDVLTEIRLPLLTALAGFLVLAIYG</sequence>
<protein>
    <submittedName>
        <fullName evidence="8">Oligosaccharide flippase family protein</fullName>
    </submittedName>
</protein>
<feature type="transmembrane region" description="Helical" evidence="7">
    <location>
        <begin position="386"/>
        <end position="406"/>
    </location>
</feature>
<evidence type="ECO:0000256" key="6">
    <source>
        <dbReference type="ARBA" id="ARBA00023136"/>
    </source>
</evidence>
<evidence type="ECO:0000313" key="8">
    <source>
        <dbReference type="EMBL" id="MFC3303228.1"/>
    </source>
</evidence>
<comment type="caution">
    <text evidence="8">The sequence shown here is derived from an EMBL/GenBank/DDBJ whole genome shotgun (WGS) entry which is preliminary data.</text>
</comment>
<dbReference type="EMBL" id="JBHRVA010000003">
    <property type="protein sequence ID" value="MFC3303228.1"/>
    <property type="molecule type" value="Genomic_DNA"/>
</dbReference>
<comment type="similarity">
    <text evidence="2">Belongs to the polysaccharide synthase family.</text>
</comment>
<feature type="transmembrane region" description="Helical" evidence="7">
    <location>
        <begin position="61"/>
        <end position="79"/>
    </location>
</feature>
<feature type="transmembrane region" description="Helical" evidence="7">
    <location>
        <begin position="445"/>
        <end position="462"/>
    </location>
</feature>
<evidence type="ECO:0000313" key="9">
    <source>
        <dbReference type="Proteomes" id="UP001595607"/>
    </source>
</evidence>
<feature type="transmembrane region" description="Helical" evidence="7">
    <location>
        <begin position="412"/>
        <end position="433"/>
    </location>
</feature>
<keyword evidence="9" id="KW-1185">Reference proteome</keyword>
<keyword evidence="6 7" id="KW-0472">Membrane</keyword>
<keyword evidence="5 7" id="KW-1133">Transmembrane helix</keyword>